<sequence>MVQPIIERRRIEAEILKHVYDVLSAGHGEAVAKATIDAAVSRSAVAQGAKFRAELGRDPDLADFAAILPAWTANDALVIEVHEATPETLSFDVTRCRYAEMYRDMGLGAIGHLLSCNRDGEFCTGYNPAMKLERSETLMQGGKRCDFRYRMEPTG</sequence>
<reference evidence="1 2" key="1">
    <citation type="submission" date="2019-02" db="EMBL/GenBank/DDBJ databases">
        <title>Siculibacillus lacustris gen. nov., sp. nov., a new rosette-forming bacterium isolated from a freshwater crater lake (Lake St. Ana, Romania).</title>
        <authorList>
            <person name="Felfoldi T."/>
            <person name="Marton Z."/>
            <person name="Szabo A."/>
            <person name="Mentes A."/>
            <person name="Boka K."/>
            <person name="Marialigeti K."/>
            <person name="Mathe I."/>
            <person name="Koncz M."/>
            <person name="Schumann P."/>
            <person name="Toth E."/>
        </authorList>
    </citation>
    <scope>NUCLEOTIDE SEQUENCE [LARGE SCALE GENOMIC DNA]</scope>
    <source>
        <strain evidence="1 2">SA-279</strain>
    </source>
</reference>
<keyword evidence="1" id="KW-0378">Hydrolase</keyword>
<comment type="caution">
    <text evidence="1">The sequence shown here is derived from an EMBL/GenBank/DDBJ whole genome shotgun (WGS) entry which is preliminary data.</text>
</comment>
<evidence type="ECO:0000313" key="2">
    <source>
        <dbReference type="Proteomes" id="UP000292781"/>
    </source>
</evidence>
<gene>
    <name evidence="1" type="ORF">EYW49_02960</name>
</gene>
<dbReference type="InterPro" id="IPR026002">
    <property type="entry name" value="ATC_hydrolase-like"/>
</dbReference>
<keyword evidence="2" id="KW-1185">Reference proteome</keyword>
<accession>A0A4Q9VWU6</accession>
<evidence type="ECO:0000313" key="1">
    <source>
        <dbReference type="EMBL" id="TBW40703.1"/>
    </source>
</evidence>
<dbReference type="EMBL" id="SJFN01000003">
    <property type="protein sequence ID" value="TBW40703.1"/>
    <property type="molecule type" value="Genomic_DNA"/>
</dbReference>
<dbReference type="AlphaFoldDB" id="A0A4Q9VWU6"/>
<protein>
    <submittedName>
        <fullName evidence="1">2-amino-thiazoline-4-carboxylic acid hydrolase</fullName>
    </submittedName>
</protein>
<dbReference type="RefSeq" id="WP_131305904.1">
    <property type="nucleotide sequence ID" value="NZ_SJFN01000003.1"/>
</dbReference>
<organism evidence="1 2">
    <name type="scientific">Siculibacillus lacustris</name>
    <dbReference type="NCBI Taxonomy" id="1549641"/>
    <lineage>
        <taxon>Bacteria</taxon>
        <taxon>Pseudomonadati</taxon>
        <taxon>Pseudomonadota</taxon>
        <taxon>Alphaproteobacteria</taxon>
        <taxon>Hyphomicrobiales</taxon>
        <taxon>Ancalomicrobiaceae</taxon>
        <taxon>Siculibacillus</taxon>
    </lineage>
</organism>
<proteinExistence type="predicted"/>
<dbReference type="GO" id="GO:0016787">
    <property type="term" value="F:hydrolase activity"/>
    <property type="evidence" value="ECO:0007669"/>
    <property type="project" value="UniProtKB-KW"/>
</dbReference>
<dbReference type="OrthoDB" id="9805176at2"/>
<name>A0A4Q9VWU6_9HYPH</name>
<dbReference type="Pfam" id="PF14196">
    <property type="entry name" value="ATC_hydrolase"/>
    <property type="match status" value="1"/>
</dbReference>
<dbReference type="Proteomes" id="UP000292781">
    <property type="component" value="Unassembled WGS sequence"/>
</dbReference>